<dbReference type="RefSeq" id="WP_311695680.1">
    <property type="nucleotide sequence ID" value="NZ_JAVREY010000015.1"/>
</dbReference>
<dbReference type="SUPFAM" id="SSF50475">
    <property type="entry name" value="FMN-binding split barrel"/>
    <property type="match status" value="1"/>
</dbReference>
<protein>
    <submittedName>
        <fullName evidence="3">Flavin reductase family protein</fullName>
    </submittedName>
</protein>
<gene>
    <name evidence="3" type="ORF">RM764_15775</name>
</gene>
<dbReference type="PANTHER" id="PTHR30466:SF1">
    <property type="entry name" value="FMN REDUCTASE (NADH) RUTF"/>
    <property type="match status" value="1"/>
</dbReference>
<feature type="domain" description="Flavin reductase like" evidence="2">
    <location>
        <begin position="20"/>
        <end position="166"/>
    </location>
</feature>
<evidence type="ECO:0000313" key="4">
    <source>
        <dbReference type="Proteomes" id="UP001183809"/>
    </source>
</evidence>
<dbReference type="EMBL" id="JAVREY010000015">
    <property type="protein sequence ID" value="MDT0464468.1"/>
    <property type="molecule type" value="Genomic_DNA"/>
</dbReference>
<dbReference type="InterPro" id="IPR002563">
    <property type="entry name" value="Flavin_Rdtase-like_dom"/>
</dbReference>
<dbReference type="InterPro" id="IPR012349">
    <property type="entry name" value="Split_barrel_FMN-bd"/>
</dbReference>
<evidence type="ECO:0000313" key="3">
    <source>
        <dbReference type="EMBL" id="MDT0464468.1"/>
    </source>
</evidence>
<keyword evidence="4" id="KW-1185">Reference proteome</keyword>
<accession>A0ABU2TU31</accession>
<dbReference type="Gene3D" id="2.30.110.10">
    <property type="entry name" value="Electron Transport, Fmn-binding Protein, Chain A"/>
    <property type="match status" value="1"/>
</dbReference>
<evidence type="ECO:0000256" key="1">
    <source>
        <dbReference type="ARBA" id="ARBA00023002"/>
    </source>
</evidence>
<proteinExistence type="predicted"/>
<dbReference type="SMART" id="SM00903">
    <property type="entry name" value="Flavin_Reduct"/>
    <property type="match status" value="1"/>
</dbReference>
<dbReference type="PANTHER" id="PTHR30466">
    <property type="entry name" value="FLAVIN REDUCTASE"/>
    <property type="match status" value="1"/>
</dbReference>
<reference evidence="4" key="1">
    <citation type="submission" date="2023-07" db="EMBL/GenBank/DDBJ databases">
        <title>30 novel species of actinomycetes from the DSMZ collection.</title>
        <authorList>
            <person name="Nouioui I."/>
        </authorList>
    </citation>
    <scope>NUCLEOTIDE SEQUENCE [LARGE SCALE GENOMIC DNA]</scope>
    <source>
        <strain evidence="4">DSM 41699</strain>
    </source>
</reference>
<name>A0ABU2TU31_9ACTN</name>
<evidence type="ECO:0000259" key="2">
    <source>
        <dbReference type="SMART" id="SM00903"/>
    </source>
</evidence>
<comment type="caution">
    <text evidence="3">The sequence shown here is derived from an EMBL/GenBank/DDBJ whole genome shotgun (WGS) entry which is preliminary data.</text>
</comment>
<dbReference type="Pfam" id="PF01613">
    <property type="entry name" value="Flavin_Reduct"/>
    <property type="match status" value="1"/>
</dbReference>
<dbReference type="InterPro" id="IPR050268">
    <property type="entry name" value="NADH-dep_flavin_reductase"/>
</dbReference>
<keyword evidence="1" id="KW-0560">Oxidoreductase</keyword>
<organism evidence="3 4">
    <name type="scientific">Streptomyces gibsoniae</name>
    <dbReference type="NCBI Taxonomy" id="3075529"/>
    <lineage>
        <taxon>Bacteria</taxon>
        <taxon>Bacillati</taxon>
        <taxon>Actinomycetota</taxon>
        <taxon>Actinomycetes</taxon>
        <taxon>Kitasatosporales</taxon>
        <taxon>Streptomycetaceae</taxon>
        <taxon>Streptomyces</taxon>
    </lineage>
</organism>
<sequence length="187" mass="19819">METTQSSHHMSTPARFRSLMASFPSGVSIVTAVGDGQAPWGMTCSAVCSVAVDPPTLLVGMRVESPTLAAAVHSGVFAVNLLHARARGYAELFASADPHRFGAIRWHRPEGGGGPHLVDAAHTVADCRITRTVRVAGQRIVFGEVFRITELSDTKPLLYGFRGYASWPAADAESEGEGREAGASRST</sequence>
<dbReference type="Proteomes" id="UP001183809">
    <property type="component" value="Unassembled WGS sequence"/>
</dbReference>